<dbReference type="Proteomes" id="UP000683360">
    <property type="component" value="Unassembled WGS sequence"/>
</dbReference>
<accession>A0A8S3UXG6</accession>
<evidence type="ECO:0000313" key="1">
    <source>
        <dbReference type="EMBL" id="CAG2248639.1"/>
    </source>
</evidence>
<dbReference type="AlphaFoldDB" id="A0A8S3UXG6"/>
<organism evidence="1 2">
    <name type="scientific">Mytilus edulis</name>
    <name type="common">Blue mussel</name>
    <dbReference type="NCBI Taxonomy" id="6550"/>
    <lineage>
        <taxon>Eukaryota</taxon>
        <taxon>Metazoa</taxon>
        <taxon>Spiralia</taxon>
        <taxon>Lophotrochozoa</taxon>
        <taxon>Mollusca</taxon>
        <taxon>Bivalvia</taxon>
        <taxon>Autobranchia</taxon>
        <taxon>Pteriomorphia</taxon>
        <taxon>Mytilida</taxon>
        <taxon>Mytiloidea</taxon>
        <taxon>Mytilidae</taxon>
        <taxon>Mytilinae</taxon>
        <taxon>Mytilus</taxon>
    </lineage>
</organism>
<protein>
    <submittedName>
        <fullName evidence="1">Uncharacterized protein</fullName>
    </submittedName>
</protein>
<dbReference type="EMBL" id="CAJPWZ010002949">
    <property type="protein sequence ID" value="CAG2248639.1"/>
    <property type="molecule type" value="Genomic_DNA"/>
</dbReference>
<reference evidence="1" key="1">
    <citation type="submission" date="2021-03" db="EMBL/GenBank/DDBJ databases">
        <authorList>
            <person name="Bekaert M."/>
        </authorList>
    </citation>
    <scope>NUCLEOTIDE SEQUENCE</scope>
</reference>
<name>A0A8S3UXG6_MYTED</name>
<sequence length="310" mass="35811">MLQKLQSVPTMIPEMSPEQTKTDVYEGQKTLNVQKQHVVNTKDRNIKPCAEIKTSNEVGSYDESCAANLPIETEEAKMLYSRRTELITQKEGEHHAQAHVIHKSKIPTQVLQENWKQQDIDTAKQVAHIIAECVTRNAKIWLPDKIVNIMLKKFKFVKHELIKCIMTHLAELEDFDQYYSYIENTSVYVQEYIKTSTENIISSETLFFKELVAHRVSSTYDHILKVIKSTKSSPNDMHEFLKNLIDRTATESSRTRVDASSMSCEDFTEVVSIHVNDFLTLIEYLQIIVYESKESCLQEIKIYIADLLGM</sequence>
<comment type="caution">
    <text evidence="1">The sequence shown here is derived from an EMBL/GenBank/DDBJ whole genome shotgun (WGS) entry which is preliminary data.</text>
</comment>
<evidence type="ECO:0000313" key="2">
    <source>
        <dbReference type="Proteomes" id="UP000683360"/>
    </source>
</evidence>
<gene>
    <name evidence="1" type="ORF">MEDL_60482</name>
</gene>
<keyword evidence="2" id="KW-1185">Reference proteome</keyword>
<proteinExistence type="predicted"/>